<feature type="region of interest" description="Disordered" evidence="4">
    <location>
        <begin position="30"/>
        <end position="57"/>
    </location>
</feature>
<dbReference type="PROSITE" id="PS51792">
    <property type="entry name" value="YIPPEE"/>
    <property type="match status" value="1"/>
</dbReference>
<feature type="compositionally biased region" description="Low complexity" evidence="4">
    <location>
        <begin position="31"/>
        <end position="56"/>
    </location>
</feature>
<sequence length="243" mass="26549">MVRESGISATKPIFPNFLLPSIKLPFSRRQSGSSSSAESAASSAVTTPASSPPSGGIFARAEKGRLSRTAPNTLRCSTCSADIAFASQIISKGFTGRYGRAFLVAPPALPAPQTLSNIRVGKSENRQLVTGWHIVADINCGSCSTKLGWKYVDAKEQGQKYKVGKFILEVERVVTYRSWEDAIDEDVSEPAMTNRDGDEDEIVFDSDDDDECEDIFAGTWDAEVVEGRRRRMVARRSQAENNE</sequence>
<dbReference type="Proteomes" id="UP001187734">
    <property type="component" value="Unassembled WGS sequence"/>
</dbReference>
<dbReference type="Pfam" id="PF03226">
    <property type="entry name" value="Yippee-Mis18"/>
    <property type="match status" value="1"/>
</dbReference>
<comment type="caution">
    <text evidence="6">The sequence shown here is derived from an EMBL/GenBank/DDBJ whole genome shotgun (WGS) entry which is preliminary data.</text>
</comment>
<dbReference type="InterPro" id="IPR004910">
    <property type="entry name" value="Yippee/Mis18/Cereblon"/>
</dbReference>
<dbReference type="InterPro" id="IPR034751">
    <property type="entry name" value="Yippee"/>
</dbReference>
<evidence type="ECO:0000256" key="4">
    <source>
        <dbReference type="SAM" id="MobiDB-lite"/>
    </source>
</evidence>
<proteinExistence type="inferred from homology"/>
<dbReference type="PANTHER" id="PTHR13848">
    <property type="entry name" value="PROTEIN YIPPEE-LIKE CG15309-RELATED"/>
    <property type="match status" value="1"/>
</dbReference>
<keyword evidence="7" id="KW-1185">Reference proteome</keyword>
<evidence type="ECO:0000256" key="2">
    <source>
        <dbReference type="ARBA" id="ARBA00022723"/>
    </source>
</evidence>
<accession>A0AAE8M731</accession>
<dbReference type="GO" id="GO:0046872">
    <property type="term" value="F:metal ion binding"/>
    <property type="evidence" value="ECO:0007669"/>
    <property type="project" value="UniProtKB-KW"/>
</dbReference>
<evidence type="ECO:0000313" key="6">
    <source>
        <dbReference type="EMBL" id="SPJ75364.1"/>
    </source>
</evidence>
<keyword evidence="3" id="KW-0862">Zinc</keyword>
<gene>
    <name evidence="6" type="ORF">FTOL_05095</name>
</gene>
<evidence type="ECO:0000256" key="1">
    <source>
        <dbReference type="ARBA" id="ARBA00005613"/>
    </source>
</evidence>
<evidence type="ECO:0000313" key="7">
    <source>
        <dbReference type="Proteomes" id="UP001187734"/>
    </source>
</evidence>
<comment type="similarity">
    <text evidence="1">Belongs to the yippee family.</text>
</comment>
<reference evidence="6" key="1">
    <citation type="submission" date="2018-03" db="EMBL/GenBank/DDBJ databases">
        <authorList>
            <person name="Guldener U."/>
        </authorList>
    </citation>
    <scope>NUCLEOTIDE SEQUENCE</scope>
</reference>
<feature type="domain" description="Yippee" evidence="5">
    <location>
        <begin position="72"/>
        <end position="177"/>
    </location>
</feature>
<keyword evidence="2" id="KW-0479">Metal-binding</keyword>
<dbReference type="InterPro" id="IPR039058">
    <property type="entry name" value="Yippee_fam"/>
</dbReference>
<name>A0AAE8M731_9HYPO</name>
<dbReference type="AlphaFoldDB" id="A0AAE8M731"/>
<evidence type="ECO:0000259" key="5">
    <source>
        <dbReference type="PROSITE" id="PS51792"/>
    </source>
</evidence>
<protein>
    <submittedName>
        <fullName evidence="6">Related to yippee family protein</fullName>
    </submittedName>
</protein>
<evidence type="ECO:0000256" key="3">
    <source>
        <dbReference type="ARBA" id="ARBA00022833"/>
    </source>
</evidence>
<dbReference type="EMBL" id="ONZP01000158">
    <property type="protein sequence ID" value="SPJ75364.1"/>
    <property type="molecule type" value="Genomic_DNA"/>
</dbReference>
<organism evidence="6 7">
    <name type="scientific">Fusarium torulosum</name>
    <dbReference type="NCBI Taxonomy" id="33205"/>
    <lineage>
        <taxon>Eukaryota</taxon>
        <taxon>Fungi</taxon>
        <taxon>Dikarya</taxon>
        <taxon>Ascomycota</taxon>
        <taxon>Pezizomycotina</taxon>
        <taxon>Sordariomycetes</taxon>
        <taxon>Hypocreomycetidae</taxon>
        <taxon>Hypocreales</taxon>
        <taxon>Nectriaceae</taxon>
        <taxon>Fusarium</taxon>
    </lineage>
</organism>